<dbReference type="Pfam" id="PF02230">
    <property type="entry name" value="Abhydrolase_2"/>
    <property type="match status" value="1"/>
</dbReference>
<dbReference type="AlphaFoldDB" id="A0A9X2FJX0"/>
<dbReference type="InterPro" id="IPR029058">
    <property type="entry name" value="AB_hydrolase_fold"/>
</dbReference>
<dbReference type="Gene3D" id="3.40.50.1820">
    <property type="entry name" value="alpha/beta hydrolase"/>
    <property type="match status" value="1"/>
</dbReference>
<evidence type="ECO:0000313" key="5">
    <source>
        <dbReference type="Proteomes" id="UP001139006"/>
    </source>
</evidence>
<evidence type="ECO:0000256" key="2">
    <source>
        <dbReference type="ARBA" id="ARBA00022801"/>
    </source>
</evidence>
<dbReference type="EMBL" id="JAIULA010000003">
    <property type="protein sequence ID" value="MCP0886116.1"/>
    <property type="molecule type" value="Genomic_DNA"/>
</dbReference>
<sequence length="218" mass="24257">MNTLKYELLGLEKYKTVPDIPVIITLHGMGSNYLDLRPLVPIFGKSVIELHVQGGISFQTGFTFYIPDFKESSEATVVGMAAENIYAQIKQILIENDLQKHPLGIIGFSQGAILASTLATLHPNWLQAAVILSGRLPDFIEINAKKELKPNEIKTTFFISQGLQDPIFAPQVGQHLATFFENYALSTEFHQYQLGHGVSAEVMQDAAIWANKLHFSKQ</sequence>
<evidence type="ECO:0000256" key="1">
    <source>
        <dbReference type="ARBA" id="ARBA00006499"/>
    </source>
</evidence>
<dbReference type="InterPro" id="IPR050565">
    <property type="entry name" value="LYPA1-2/EST-like"/>
</dbReference>
<accession>A0A9X2FJX0</accession>
<dbReference type="PANTHER" id="PTHR10655">
    <property type="entry name" value="LYSOPHOSPHOLIPASE-RELATED"/>
    <property type="match status" value="1"/>
</dbReference>
<dbReference type="SUPFAM" id="SSF53474">
    <property type="entry name" value="alpha/beta-Hydrolases"/>
    <property type="match status" value="1"/>
</dbReference>
<comment type="caution">
    <text evidence="4">The sequence shown here is derived from an EMBL/GenBank/DDBJ whole genome shotgun (WGS) entry which is preliminary data.</text>
</comment>
<dbReference type="InterPro" id="IPR003140">
    <property type="entry name" value="PLipase/COase/thioEstase"/>
</dbReference>
<proteinExistence type="inferred from homology"/>
<keyword evidence="5" id="KW-1185">Reference proteome</keyword>
<evidence type="ECO:0000259" key="3">
    <source>
        <dbReference type="Pfam" id="PF02230"/>
    </source>
</evidence>
<protein>
    <submittedName>
        <fullName evidence="4">Dienelactone hydrolase family protein</fullName>
    </submittedName>
</protein>
<keyword evidence="2 4" id="KW-0378">Hydrolase</keyword>
<dbReference type="Proteomes" id="UP001139006">
    <property type="component" value="Unassembled WGS sequence"/>
</dbReference>
<dbReference type="RefSeq" id="WP_253359081.1">
    <property type="nucleotide sequence ID" value="NZ_JAIULA010000003.1"/>
</dbReference>
<name>A0A9X2FJX0_9LACO</name>
<dbReference type="PANTHER" id="PTHR10655:SF17">
    <property type="entry name" value="LYSOPHOSPHOLIPASE-LIKE PROTEIN 1"/>
    <property type="match status" value="1"/>
</dbReference>
<dbReference type="GO" id="GO:0016787">
    <property type="term" value="F:hydrolase activity"/>
    <property type="evidence" value="ECO:0007669"/>
    <property type="project" value="UniProtKB-KW"/>
</dbReference>
<comment type="similarity">
    <text evidence="1">Belongs to the AB hydrolase superfamily. AB hydrolase 2 family.</text>
</comment>
<gene>
    <name evidence="4" type="ORF">LB941_02050</name>
</gene>
<organism evidence="4 5">
    <name type="scientific">Ligilactobacillus ubinensis</name>
    <dbReference type="NCBI Taxonomy" id="2876789"/>
    <lineage>
        <taxon>Bacteria</taxon>
        <taxon>Bacillati</taxon>
        <taxon>Bacillota</taxon>
        <taxon>Bacilli</taxon>
        <taxon>Lactobacillales</taxon>
        <taxon>Lactobacillaceae</taxon>
        <taxon>Ligilactobacillus</taxon>
    </lineage>
</organism>
<feature type="domain" description="Phospholipase/carboxylesterase/thioesterase" evidence="3">
    <location>
        <begin position="73"/>
        <end position="209"/>
    </location>
</feature>
<evidence type="ECO:0000313" key="4">
    <source>
        <dbReference type="EMBL" id="MCP0886116.1"/>
    </source>
</evidence>
<reference evidence="4 5" key="1">
    <citation type="journal article" date="2023" name="Int. J. Syst. Evol. Microbiol.">
        <title>Ligilactobacillus ubinensis sp. nov., a novel species isolated from the wild ferment of a durian fruit (Durio zibethinus).</title>
        <authorList>
            <person name="Heng Y.C."/>
            <person name="Menon N."/>
            <person name="Chen B."/>
            <person name="Loo B.Z.L."/>
            <person name="Wong G.W.J."/>
            <person name="Lim A.C.H."/>
            <person name="Silvaraju S."/>
            <person name="Kittelmann S."/>
        </authorList>
    </citation>
    <scope>NUCLEOTIDE SEQUENCE [LARGE SCALE GENOMIC DNA]</scope>
    <source>
        <strain evidence="4 5">WILCCON 0076</strain>
    </source>
</reference>